<keyword evidence="8" id="KW-0651">Protein splicing</keyword>
<comment type="catalytic activity">
    <reaction evidence="11">
        <text>DNA(n) + a 2'-deoxyribonucleoside 5'-triphosphate = DNA(n+1) + diphosphate</text>
        <dbReference type="Rhea" id="RHEA:22508"/>
        <dbReference type="Rhea" id="RHEA-COMP:17339"/>
        <dbReference type="Rhea" id="RHEA-COMP:17340"/>
        <dbReference type="ChEBI" id="CHEBI:33019"/>
        <dbReference type="ChEBI" id="CHEBI:61560"/>
        <dbReference type="ChEBI" id="CHEBI:173112"/>
        <dbReference type="EC" id="2.7.7.7"/>
    </reaction>
</comment>
<dbReference type="InterPro" id="IPR006134">
    <property type="entry name" value="DNA-dir_DNA_pol_B_multi_dom"/>
</dbReference>
<gene>
    <name evidence="13" type="ORF">LCMAC202_05650</name>
</gene>
<dbReference type="EC" id="2.7.7.7" evidence="2"/>
<dbReference type="GO" id="GO:0006287">
    <property type="term" value="P:base-excision repair, gap-filling"/>
    <property type="evidence" value="ECO:0007669"/>
    <property type="project" value="TreeGrafter"/>
</dbReference>
<dbReference type="InterPro" id="IPR004042">
    <property type="entry name" value="Intein_endonuc_central"/>
</dbReference>
<dbReference type="InterPro" id="IPR003586">
    <property type="entry name" value="Hint_dom_C"/>
</dbReference>
<keyword evidence="7" id="KW-0239">DNA-directed DNA polymerase</keyword>
<dbReference type="InterPro" id="IPR036844">
    <property type="entry name" value="Hint_dom_sf"/>
</dbReference>
<dbReference type="Gene3D" id="3.30.420.10">
    <property type="entry name" value="Ribonuclease H-like superfamily/Ribonuclease H"/>
    <property type="match status" value="1"/>
</dbReference>
<dbReference type="PROSITE" id="PS50818">
    <property type="entry name" value="INTEIN_C_TER"/>
    <property type="match status" value="1"/>
</dbReference>
<evidence type="ECO:0000256" key="4">
    <source>
        <dbReference type="ARBA" id="ARBA00022679"/>
    </source>
</evidence>
<dbReference type="GO" id="GO:0039693">
    <property type="term" value="P:viral DNA genome replication"/>
    <property type="evidence" value="ECO:0007669"/>
    <property type="project" value="UniProtKB-KW"/>
</dbReference>
<name>A0A481YY74_9VIRU</name>
<evidence type="ECO:0000256" key="2">
    <source>
        <dbReference type="ARBA" id="ARBA00012417"/>
    </source>
</evidence>
<dbReference type="Pfam" id="PF14890">
    <property type="entry name" value="Intein_splicing"/>
    <property type="match status" value="1"/>
</dbReference>
<dbReference type="Gene3D" id="2.170.16.10">
    <property type="entry name" value="Hedgehog/Intein (Hint) domain"/>
    <property type="match status" value="3"/>
</dbReference>
<comment type="similarity">
    <text evidence="1">Belongs to the DNA polymerase type-B family.</text>
</comment>
<dbReference type="InterPro" id="IPR006172">
    <property type="entry name" value="DNA-dir_DNA_pol_B"/>
</dbReference>
<dbReference type="SMART" id="SM00486">
    <property type="entry name" value="POLBc"/>
    <property type="match status" value="1"/>
</dbReference>
<evidence type="ECO:0000256" key="10">
    <source>
        <dbReference type="ARBA" id="ARBA00023125"/>
    </source>
</evidence>
<dbReference type="InterPro" id="IPR043502">
    <property type="entry name" value="DNA/RNA_pol_sf"/>
</dbReference>
<sequence>MVNNFELNDKGEMSQKSVTFQAIKWEVAESDEGVTIYIHGLNRQNKRVTVKIPDFKPYVYLELDPKIKWTEARLELLRAFLRKSLHINFPAKNRLVERKKNYYYKSGKFLWMAFNTTIGIRALERAVRGQFTLYGVGTIHLKVHEQRASPILKLFAMRKIKPAGWIVAKRTKKQQLLEEYNDTFSSADIEMVSSFSDISVAKGVSHVTNPLIVSYDIECVSGDATGNTFPNPTRRTDQIICISATVANFQDEETEWKSYALVNEIDGKICPHKLEDGAEVRHFKNEKALLLGWTDFINEIDPDVITGYNTLSFDDNYMSERANARLCWPKFSKMGRLIGQRSKTEERRWSSSAYGDQRFNFIDIPGRLHIDMYPVIFKDYGNLMSYTLDYVSEYFLDDHKIDLPAKEMIQKWHRGEEDDIREIVTYCNKDTWLPLKLMKKLNTWLGLTEMSNVMMVPIFDLITRGQQIRMFSQVYCLCFDLGVVCTERWTDYHPTDDEKKLAGATVQDPMTGYHELVATYDFCLAGNTQVSLSNGTSKRIDEMYDDYNVLGYDNLGFRGYAMVGGLQEKGAKDTVNLTLQYGNTITCTPDHQLLTSDRRWVKAQQLKGSEIICGIEYPQDTTCPLEENWSLHVGDREFNLLSNRDETLAFCRLLGYILADGSIYTSNNRKCVEIYFGTFFDANTVHADLELLTNVKVTTRLRKGNNCQDSDRKGHTYCITLAANLAKLVHQLDGIVIGKRATQAMYLPKFIVDPQCPLAVLREFLGGLFGGDGIIPSLSDNTFTMVSFKWTTTEKYLEEMSALFEQLENLLSRFNISCGKISRTKVKYTNHSIKPVDYQENPRYNYLLRINKNSCYDFVNKIGFRYCINKAYKAYIVALYYNYCNLVRKQHKTVIDRANKLFKGGDDRSCKNSLEIAREEFLENNVPLHEFVLSSVKDLNYMRGEEKRRTNHRISIRYKKNFPKPHDFLNDLGIKDWFNPGAYIMRHDSVVLPSFKQKIVNVKSAGIQNVYDIQVDDCHNFVANGIVAHNCSLYPTTIIAYNLCFSTFVPPDENPPEDQYHDLRFAVHFGCLHDTAVRKTKVPKAKIICGEYHYRFYKATVKKGIVPMLLEHLLEARANTRKEIAVLAKRLKEEGLSDAEEKQIKLMIGVLDKRQLGYKTASNSMYGGYGSDFSYTPFYPAAQSTTAMGRKSIKDAIDFAKEYRPDTILVYGDSVTQDTPVLLRNPAGQVTIQQISLLAAEQEWDVYRDFKPSFTEPINSSIEYHVAEDGGEALLAARHMFNSNKRWSKERKVLEGWQVWTDSGWSPIKQVIRHKTVKKIYRVTTHTGTVDVTQDHSLLSDTGEQIKPVNLKIGDQLLHNYPYNSTRQIYFTSGPSNKLDAAEEWLRRKRAGYETYIRHEAGAVILYYDGLSRKNAEIISIRCLGTADDYVYDLETESGRFQAGIGEMIVKNTDSCMLKFSNVHKLKECFELCKEMEKVINAIFPKPMYLELEKIYSKYFLLSKKRYVGYIVDLEGNIIEIDKKGVVIKRRDNCAYLREIYSQIIDMVMAKEPRWKMFEYLRVKIDDLLKGNVDLEKLVITKSIKDTYKTQNLPHVAVAQKMRDRGKYVASGTRIRYIFTKTEKHNDPQYIKADDPDHYLQNQDTMQIDYLYYFEKQLVNPLDEVLKVKFNIENVLKNLLRLIKKGIIQNATQYFHPKFKIEN</sequence>
<feature type="domain" description="DOD-type homing endonuclease" evidence="12">
    <location>
        <begin position="653"/>
        <end position="816"/>
    </location>
</feature>
<keyword evidence="9" id="KW-1194">Viral DNA replication</keyword>
<dbReference type="GO" id="GO:0016539">
    <property type="term" value="P:intein-mediated protein splicing"/>
    <property type="evidence" value="ECO:0007669"/>
    <property type="project" value="InterPro"/>
</dbReference>
<dbReference type="NCBIfam" id="TIGR01445">
    <property type="entry name" value="intein_Nterm"/>
    <property type="match status" value="1"/>
</dbReference>
<dbReference type="Pfam" id="PF03104">
    <property type="entry name" value="DNA_pol_B_exo1"/>
    <property type="match status" value="1"/>
</dbReference>
<protein>
    <recommendedName>
        <fullName evidence="3">DNA polymerase</fullName>
        <ecNumber evidence="2">2.7.7.7</ecNumber>
    </recommendedName>
</protein>
<dbReference type="PROSITE" id="PS50819">
    <property type="entry name" value="INTEIN_ENDONUCLEASE"/>
    <property type="match status" value="1"/>
</dbReference>
<keyword evidence="9" id="KW-0235">DNA replication</keyword>
<dbReference type="CDD" id="cd00081">
    <property type="entry name" value="Hint"/>
    <property type="match status" value="3"/>
</dbReference>
<dbReference type="NCBIfam" id="TIGR01443">
    <property type="entry name" value="intein_Cterm"/>
    <property type="match status" value="1"/>
</dbReference>
<dbReference type="GO" id="GO:0004519">
    <property type="term" value="F:endonuclease activity"/>
    <property type="evidence" value="ECO:0007669"/>
    <property type="project" value="InterPro"/>
</dbReference>
<dbReference type="GO" id="GO:0003887">
    <property type="term" value="F:DNA-directed DNA polymerase activity"/>
    <property type="evidence" value="ECO:0007669"/>
    <property type="project" value="UniProtKB-KW"/>
</dbReference>
<dbReference type="Pfam" id="PF00136">
    <property type="entry name" value="DNA_pol_B"/>
    <property type="match status" value="2"/>
</dbReference>
<dbReference type="GO" id="GO:0000166">
    <property type="term" value="F:nucleotide binding"/>
    <property type="evidence" value="ECO:0007669"/>
    <property type="project" value="InterPro"/>
</dbReference>
<reference evidence="13" key="1">
    <citation type="journal article" date="2019" name="MBio">
        <title>Virus Genomes from Deep Sea Sediments Expand the Ocean Megavirome and Support Independent Origins of Viral Gigantism.</title>
        <authorList>
            <person name="Backstrom D."/>
            <person name="Yutin N."/>
            <person name="Jorgensen S.L."/>
            <person name="Dharamshi J."/>
            <person name="Homa F."/>
            <person name="Zaremba-Niedwiedzka K."/>
            <person name="Spang A."/>
            <person name="Wolf Y.I."/>
            <person name="Koonin E.V."/>
            <person name="Ettema T.J."/>
        </authorList>
    </citation>
    <scope>NUCLEOTIDE SEQUENCE</scope>
</reference>
<dbReference type="InterPro" id="IPR050240">
    <property type="entry name" value="DNA_pol_type-B"/>
</dbReference>
<dbReference type="SUPFAM" id="SSF56672">
    <property type="entry name" value="DNA/RNA polymerases"/>
    <property type="match status" value="2"/>
</dbReference>
<dbReference type="InterPro" id="IPR006133">
    <property type="entry name" value="DNA-dir_DNA_pol_B_exonuc"/>
</dbReference>
<dbReference type="PANTHER" id="PTHR10322">
    <property type="entry name" value="DNA POLYMERASE CATALYTIC SUBUNIT"/>
    <property type="match status" value="1"/>
</dbReference>
<dbReference type="EMBL" id="MK500378">
    <property type="protein sequence ID" value="QBK88203.1"/>
    <property type="molecule type" value="Genomic_DNA"/>
</dbReference>
<evidence type="ECO:0000256" key="6">
    <source>
        <dbReference type="ARBA" id="ARBA00022813"/>
    </source>
</evidence>
<evidence type="ECO:0000256" key="8">
    <source>
        <dbReference type="ARBA" id="ARBA00023000"/>
    </source>
</evidence>
<dbReference type="InterPro" id="IPR042087">
    <property type="entry name" value="DNA_pol_B_thumb"/>
</dbReference>
<dbReference type="InterPro" id="IPR012337">
    <property type="entry name" value="RNaseH-like_sf"/>
</dbReference>
<keyword evidence="4" id="KW-0808">Transferase</keyword>
<proteinExistence type="inferred from homology"/>
<dbReference type="GO" id="GO:0045004">
    <property type="term" value="P:DNA replication proofreading"/>
    <property type="evidence" value="ECO:0007669"/>
    <property type="project" value="TreeGrafter"/>
</dbReference>
<dbReference type="InterPro" id="IPR003587">
    <property type="entry name" value="Hint_dom_N"/>
</dbReference>
<evidence type="ECO:0000256" key="9">
    <source>
        <dbReference type="ARBA" id="ARBA00023109"/>
    </source>
</evidence>
<evidence type="ECO:0000313" key="13">
    <source>
        <dbReference type="EMBL" id="QBK88203.1"/>
    </source>
</evidence>
<dbReference type="SUPFAM" id="SSF51294">
    <property type="entry name" value="Hedgehog/intein (Hint) domain"/>
    <property type="match status" value="2"/>
</dbReference>
<accession>A0A481YY74</accession>
<dbReference type="PROSITE" id="PS50817">
    <property type="entry name" value="INTEIN_N_TER"/>
    <property type="match status" value="1"/>
</dbReference>
<keyword evidence="6" id="KW-0068">Autocatalytic cleavage</keyword>
<evidence type="ECO:0000256" key="7">
    <source>
        <dbReference type="ARBA" id="ARBA00022932"/>
    </source>
</evidence>
<dbReference type="SMART" id="SM00305">
    <property type="entry name" value="HintC"/>
    <property type="match status" value="1"/>
</dbReference>
<dbReference type="InterPro" id="IPR006141">
    <property type="entry name" value="Intein_N"/>
</dbReference>
<organism evidence="13">
    <name type="scientific">Marseillevirus LCMAC202</name>
    <dbReference type="NCBI Taxonomy" id="2506606"/>
    <lineage>
        <taxon>Viruses</taxon>
        <taxon>Varidnaviria</taxon>
        <taxon>Bamfordvirae</taxon>
        <taxon>Nucleocytoviricota</taxon>
        <taxon>Megaviricetes</taxon>
        <taxon>Pimascovirales</taxon>
        <taxon>Pimascovirales incertae sedis</taxon>
        <taxon>Marseilleviridae</taxon>
    </lineage>
</organism>
<dbReference type="InterPro" id="IPR006142">
    <property type="entry name" value="INTEIN"/>
</dbReference>
<dbReference type="GO" id="GO:0006297">
    <property type="term" value="P:nucleotide-excision repair, DNA gap filling"/>
    <property type="evidence" value="ECO:0007669"/>
    <property type="project" value="TreeGrafter"/>
</dbReference>
<dbReference type="InterPro" id="IPR027434">
    <property type="entry name" value="Homing_endonucl"/>
</dbReference>
<evidence type="ECO:0000256" key="1">
    <source>
        <dbReference type="ARBA" id="ARBA00005755"/>
    </source>
</evidence>
<dbReference type="SMART" id="SM00306">
    <property type="entry name" value="HintN"/>
    <property type="match status" value="2"/>
</dbReference>
<dbReference type="GO" id="GO:0008296">
    <property type="term" value="F:3'-5'-DNA exonuclease activity"/>
    <property type="evidence" value="ECO:0007669"/>
    <property type="project" value="TreeGrafter"/>
</dbReference>
<dbReference type="SUPFAM" id="SSF55608">
    <property type="entry name" value="Homing endonucleases"/>
    <property type="match status" value="1"/>
</dbReference>
<dbReference type="InterPro" id="IPR023211">
    <property type="entry name" value="DNA_pol_palm_dom_sf"/>
</dbReference>
<evidence type="ECO:0000256" key="5">
    <source>
        <dbReference type="ARBA" id="ARBA00022695"/>
    </source>
</evidence>
<dbReference type="PANTHER" id="PTHR10322:SF23">
    <property type="entry name" value="DNA POLYMERASE DELTA CATALYTIC SUBUNIT"/>
    <property type="match status" value="1"/>
</dbReference>
<evidence type="ECO:0000256" key="3">
    <source>
        <dbReference type="ARBA" id="ARBA00015749"/>
    </source>
</evidence>
<dbReference type="GO" id="GO:0003677">
    <property type="term" value="F:DNA binding"/>
    <property type="evidence" value="ECO:0007669"/>
    <property type="project" value="UniProtKB-KW"/>
</dbReference>
<evidence type="ECO:0000256" key="11">
    <source>
        <dbReference type="ARBA" id="ARBA00049244"/>
    </source>
</evidence>
<dbReference type="Gene3D" id="3.90.1600.10">
    <property type="entry name" value="Palm domain of DNA polymerase"/>
    <property type="match status" value="2"/>
</dbReference>
<keyword evidence="5" id="KW-0548">Nucleotidyltransferase</keyword>
<dbReference type="PRINTS" id="PR00379">
    <property type="entry name" value="INTEIN"/>
</dbReference>
<dbReference type="SUPFAM" id="SSF53098">
    <property type="entry name" value="Ribonuclease H-like"/>
    <property type="match status" value="1"/>
</dbReference>
<keyword evidence="10" id="KW-0238">DNA-binding</keyword>
<dbReference type="InterPro" id="IPR036397">
    <property type="entry name" value="RNaseH_sf"/>
</dbReference>
<dbReference type="Gene3D" id="3.10.28.10">
    <property type="entry name" value="Homing endonucleases"/>
    <property type="match status" value="1"/>
</dbReference>
<dbReference type="Gene3D" id="1.10.132.60">
    <property type="entry name" value="DNA polymerase family B, C-terminal domain"/>
    <property type="match status" value="1"/>
</dbReference>
<evidence type="ECO:0000259" key="12">
    <source>
        <dbReference type="PROSITE" id="PS50819"/>
    </source>
</evidence>
<dbReference type="InterPro" id="IPR030934">
    <property type="entry name" value="Intein_C"/>
</dbReference>